<name>A0A1I2SBJ0_9BACL</name>
<dbReference type="GO" id="GO:0008270">
    <property type="term" value="F:zinc ion binding"/>
    <property type="evidence" value="ECO:0007669"/>
    <property type="project" value="UniProtKB-UniRule"/>
</dbReference>
<keyword evidence="5 12" id="KW-0812">Transmembrane</keyword>
<keyword evidence="11 12" id="KW-0472">Membrane</keyword>
<dbReference type="CDD" id="cd07340">
    <property type="entry name" value="M48B_Htpx_like"/>
    <property type="match status" value="1"/>
</dbReference>
<gene>
    <name evidence="12" type="primary">htpX</name>
    <name evidence="14" type="ORF">SAMN02982927_01849</name>
</gene>
<comment type="subcellular location">
    <subcellularLocation>
        <location evidence="1 12">Cell membrane</location>
        <topology evidence="1 12">Multi-pass membrane protein</topology>
    </subcellularLocation>
</comment>
<dbReference type="OrthoDB" id="15218at2"/>
<feature type="binding site" evidence="12">
    <location>
        <position position="223"/>
    </location>
    <ligand>
        <name>Zn(2+)</name>
        <dbReference type="ChEBI" id="CHEBI:29105"/>
        <note>catalytic</note>
    </ligand>
</feature>
<reference evidence="15" key="1">
    <citation type="submission" date="2016-10" db="EMBL/GenBank/DDBJ databases">
        <authorList>
            <person name="Varghese N."/>
            <person name="Submissions S."/>
        </authorList>
    </citation>
    <scope>NUCLEOTIDE SEQUENCE [LARGE SCALE GENOMIC DNA]</scope>
    <source>
        <strain evidence="15">ATCC 700379</strain>
    </source>
</reference>
<organism evidence="14 15">
    <name type="scientific">Sporolactobacillus nakayamae</name>
    <dbReference type="NCBI Taxonomy" id="269670"/>
    <lineage>
        <taxon>Bacteria</taxon>
        <taxon>Bacillati</taxon>
        <taxon>Bacillota</taxon>
        <taxon>Bacilli</taxon>
        <taxon>Bacillales</taxon>
        <taxon>Sporolactobacillaceae</taxon>
        <taxon>Sporolactobacillus</taxon>
    </lineage>
</organism>
<dbReference type="InterPro" id="IPR022919">
    <property type="entry name" value="Pept_M48_protease_HtpX"/>
</dbReference>
<keyword evidence="14" id="KW-0346">Stress response</keyword>
<sequence length="296" mass="32801">MLYQQIQQNKRKTFVLLTFFCLLVLVIGWAVGYFLNGDMLSGPIIAAVVLAFYVPITFASARAQVLSMAGAHEIKKSDNPMVFNVVEELALAANVPMPKIYIVNDPSPNAFATGMKPESSVIAFTSGLLERLNREEIAAVTAHEFSHIRNYDIRLMTLCIALVGVIVVVADIGQRMFFWGGGRNNKRNNEKSNPIFMVIALVLIILAPLVAQFVQLAVSRNREYLADASAVELTRDPQGLINALTKISSDDKGMKHVKDATASMYISNPFGKKHKKTNWFATHPSTESRIERLKAM</sequence>
<keyword evidence="10 12" id="KW-0482">Metalloprotease</keyword>
<evidence type="ECO:0000256" key="2">
    <source>
        <dbReference type="ARBA" id="ARBA00009779"/>
    </source>
</evidence>
<dbReference type="AlphaFoldDB" id="A0A1I2SBJ0"/>
<dbReference type="Pfam" id="PF01435">
    <property type="entry name" value="Peptidase_M48"/>
    <property type="match status" value="1"/>
</dbReference>
<keyword evidence="7 12" id="KW-0378">Hydrolase</keyword>
<evidence type="ECO:0000256" key="7">
    <source>
        <dbReference type="ARBA" id="ARBA00022801"/>
    </source>
</evidence>
<keyword evidence="15" id="KW-1185">Reference proteome</keyword>
<evidence type="ECO:0000256" key="11">
    <source>
        <dbReference type="ARBA" id="ARBA00023136"/>
    </source>
</evidence>
<feature type="transmembrane region" description="Helical" evidence="12">
    <location>
        <begin position="12"/>
        <end position="34"/>
    </location>
</feature>
<evidence type="ECO:0000313" key="14">
    <source>
        <dbReference type="EMBL" id="SFG48267.1"/>
    </source>
</evidence>
<evidence type="ECO:0000259" key="13">
    <source>
        <dbReference type="Pfam" id="PF01435"/>
    </source>
</evidence>
<feature type="domain" description="Peptidase M48" evidence="13">
    <location>
        <begin position="79"/>
        <end position="295"/>
    </location>
</feature>
<feature type="binding site" evidence="12">
    <location>
        <position position="147"/>
    </location>
    <ligand>
        <name>Zn(2+)</name>
        <dbReference type="ChEBI" id="CHEBI:29105"/>
        <note>catalytic</note>
    </ligand>
</feature>
<feature type="transmembrane region" description="Helical" evidence="12">
    <location>
        <begin position="194"/>
        <end position="214"/>
    </location>
</feature>
<dbReference type="Gene3D" id="3.30.2010.10">
    <property type="entry name" value="Metalloproteases ('zincins'), catalytic domain"/>
    <property type="match status" value="1"/>
</dbReference>
<proteinExistence type="inferred from homology"/>
<keyword evidence="4 12" id="KW-0645">Protease</keyword>
<evidence type="ECO:0000256" key="6">
    <source>
        <dbReference type="ARBA" id="ARBA00022723"/>
    </source>
</evidence>
<evidence type="ECO:0000256" key="3">
    <source>
        <dbReference type="ARBA" id="ARBA00022475"/>
    </source>
</evidence>
<keyword evidence="6 12" id="KW-0479">Metal-binding</keyword>
<protein>
    <recommendedName>
        <fullName evidence="12">Protease HtpX homolog</fullName>
        <ecNumber evidence="12">3.4.24.-</ecNumber>
    </recommendedName>
</protein>
<comment type="cofactor">
    <cofactor evidence="12">
        <name>Zn(2+)</name>
        <dbReference type="ChEBI" id="CHEBI:29105"/>
    </cofactor>
    <text evidence="12">Binds 1 zinc ion per subunit.</text>
</comment>
<evidence type="ECO:0000313" key="15">
    <source>
        <dbReference type="Proteomes" id="UP000198752"/>
    </source>
</evidence>
<dbReference type="RefSeq" id="WP_093672246.1">
    <property type="nucleotide sequence ID" value="NZ_FOOY01000011.1"/>
</dbReference>
<comment type="similarity">
    <text evidence="2 12">Belongs to the peptidase M48B family.</text>
</comment>
<dbReference type="PANTHER" id="PTHR43221">
    <property type="entry name" value="PROTEASE HTPX"/>
    <property type="match status" value="1"/>
</dbReference>
<evidence type="ECO:0000256" key="5">
    <source>
        <dbReference type="ARBA" id="ARBA00022692"/>
    </source>
</evidence>
<dbReference type="HAMAP" id="MF_00188">
    <property type="entry name" value="Pept_M48_protease_HtpX"/>
    <property type="match status" value="1"/>
</dbReference>
<evidence type="ECO:0000256" key="4">
    <source>
        <dbReference type="ARBA" id="ARBA00022670"/>
    </source>
</evidence>
<evidence type="ECO:0000256" key="9">
    <source>
        <dbReference type="ARBA" id="ARBA00022989"/>
    </source>
</evidence>
<dbReference type="Proteomes" id="UP000198752">
    <property type="component" value="Unassembled WGS sequence"/>
</dbReference>
<keyword evidence="8 12" id="KW-0862">Zinc</keyword>
<dbReference type="STRING" id="269670.SAMN02982927_01849"/>
<keyword evidence="9 12" id="KW-1133">Transmembrane helix</keyword>
<feature type="active site" evidence="12">
    <location>
        <position position="144"/>
    </location>
</feature>
<evidence type="ECO:0000256" key="8">
    <source>
        <dbReference type="ARBA" id="ARBA00022833"/>
    </source>
</evidence>
<dbReference type="PANTHER" id="PTHR43221:SF1">
    <property type="entry name" value="PROTEASE HTPX"/>
    <property type="match status" value="1"/>
</dbReference>
<evidence type="ECO:0000256" key="12">
    <source>
        <dbReference type="HAMAP-Rule" id="MF_00188"/>
    </source>
</evidence>
<feature type="binding site" evidence="12">
    <location>
        <position position="143"/>
    </location>
    <ligand>
        <name>Zn(2+)</name>
        <dbReference type="ChEBI" id="CHEBI:29105"/>
        <note>catalytic</note>
    </ligand>
</feature>
<dbReference type="InterPro" id="IPR050083">
    <property type="entry name" value="HtpX_protease"/>
</dbReference>
<keyword evidence="3 12" id="KW-1003">Cell membrane</keyword>
<dbReference type="EMBL" id="FOOY01000011">
    <property type="protein sequence ID" value="SFG48267.1"/>
    <property type="molecule type" value="Genomic_DNA"/>
</dbReference>
<accession>A0A1I2SBJ0</accession>
<feature type="transmembrane region" description="Helical" evidence="12">
    <location>
        <begin position="40"/>
        <end position="59"/>
    </location>
</feature>
<dbReference type="GO" id="GO:0005886">
    <property type="term" value="C:plasma membrane"/>
    <property type="evidence" value="ECO:0007669"/>
    <property type="project" value="UniProtKB-SubCell"/>
</dbReference>
<dbReference type="GO" id="GO:0006508">
    <property type="term" value="P:proteolysis"/>
    <property type="evidence" value="ECO:0007669"/>
    <property type="project" value="UniProtKB-KW"/>
</dbReference>
<feature type="transmembrane region" description="Helical" evidence="12">
    <location>
        <begin position="155"/>
        <end position="174"/>
    </location>
</feature>
<evidence type="ECO:0000256" key="10">
    <source>
        <dbReference type="ARBA" id="ARBA00023049"/>
    </source>
</evidence>
<evidence type="ECO:0000256" key="1">
    <source>
        <dbReference type="ARBA" id="ARBA00004651"/>
    </source>
</evidence>
<dbReference type="NCBIfam" id="NF003425">
    <property type="entry name" value="PRK04897.1"/>
    <property type="match status" value="1"/>
</dbReference>
<dbReference type="GO" id="GO:0004222">
    <property type="term" value="F:metalloendopeptidase activity"/>
    <property type="evidence" value="ECO:0007669"/>
    <property type="project" value="UniProtKB-UniRule"/>
</dbReference>
<dbReference type="EC" id="3.4.24.-" evidence="12"/>
<dbReference type="InterPro" id="IPR001915">
    <property type="entry name" value="Peptidase_M48"/>
</dbReference>